<keyword evidence="3" id="KW-1185">Reference proteome</keyword>
<protein>
    <submittedName>
        <fullName evidence="2">Uncharacterized protein</fullName>
    </submittedName>
</protein>
<keyword evidence="1" id="KW-0812">Transmembrane</keyword>
<organism evidence="2 3">
    <name type="scientific">Sphaerobolus stellatus (strain SS14)</name>
    <dbReference type="NCBI Taxonomy" id="990650"/>
    <lineage>
        <taxon>Eukaryota</taxon>
        <taxon>Fungi</taxon>
        <taxon>Dikarya</taxon>
        <taxon>Basidiomycota</taxon>
        <taxon>Agaricomycotina</taxon>
        <taxon>Agaricomycetes</taxon>
        <taxon>Phallomycetidae</taxon>
        <taxon>Geastrales</taxon>
        <taxon>Sphaerobolaceae</taxon>
        <taxon>Sphaerobolus</taxon>
    </lineage>
</organism>
<dbReference type="EMBL" id="KN838089">
    <property type="protein sequence ID" value="KIJ22584.1"/>
    <property type="molecule type" value="Genomic_DNA"/>
</dbReference>
<dbReference type="AlphaFoldDB" id="A0A0C9TL43"/>
<dbReference type="HOGENOM" id="CLU_1950199_0_0_1"/>
<reference evidence="2 3" key="1">
    <citation type="submission" date="2014-06" db="EMBL/GenBank/DDBJ databases">
        <title>Evolutionary Origins and Diversification of the Mycorrhizal Mutualists.</title>
        <authorList>
            <consortium name="DOE Joint Genome Institute"/>
            <consortium name="Mycorrhizal Genomics Consortium"/>
            <person name="Kohler A."/>
            <person name="Kuo A."/>
            <person name="Nagy L.G."/>
            <person name="Floudas D."/>
            <person name="Copeland A."/>
            <person name="Barry K.W."/>
            <person name="Cichocki N."/>
            <person name="Veneault-Fourrey C."/>
            <person name="LaButti K."/>
            <person name="Lindquist E.A."/>
            <person name="Lipzen A."/>
            <person name="Lundell T."/>
            <person name="Morin E."/>
            <person name="Murat C."/>
            <person name="Riley R."/>
            <person name="Ohm R."/>
            <person name="Sun H."/>
            <person name="Tunlid A."/>
            <person name="Henrissat B."/>
            <person name="Grigoriev I.V."/>
            <person name="Hibbett D.S."/>
            <person name="Martin F."/>
        </authorList>
    </citation>
    <scope>NUCLEOTIDE SEQUENCE [LARGE SCALE GENOMIC DNA]</scope>
    <source>
        <strain evidence="2 3">SS14</strain>
    </source>
</reference>
<accession>A0A0C9TL43</accession>
<feature type="transmembrane region" description="Helical" evidence="1">
    <location>
        <begin position="16"/>
        <end position="35"/>
    </location>
</feature>
<sequence length="140" mass="15457">MRLDSPFEPPSKTTPIVLFAGSLFCLWGLHLILSYRKVLQSIHNHPGLRVCFTPTGIIGNILPRIPGIAVGAHWGMRRKHEGLYAPFGWDIVSIVSLNLLYARGTIGFYPKIRADFFIADPYAAKVLSLLGNCASPFPVP</sequence>
<keyword evidence="1" id="KW-1133">Transmembrane helix</keyword>
<name>A0A0C9TL43_SPHS4</name>
<proteinExistence type="predicted"/>
<dbReference type="Proteomes" id="UP000054279">
    <property type="component" value="Unassembled WGS sequence"/>
</dbReference>
<keyword evidence="1" id="KW-0472">Membrane</keyword>
<dbReference type="OrthoDB" id="1470350at2759"/>
<evidence type="ECO:0000256" key="1">
    <source>
        <dbReference type="SAM" id="Phobius"/>
    </source>
</evidence>
<evidence type="ECO:0000313" key="2">
    <source>
        <dbReference type="EMBL" id="KIJ22584.1"/>
    </source>
</evidence>
<gene>
    <name evidence="2" type="ORF">M422DRAFT_57143</name>
</gene>
<evidence type="ECO:0000313" key="3">
    <source>
        <dbReference type="Proteomes" id="UP000054279"/>
    </source>
</evidence>